<evidence type="ECO:0000256" key="1">
    <source>
        <dbReference type="ARBA" id="ARBA00001946"/>
    </source>
</evidence>
<accession>A0A2K8KR67</accession>
<gene>
    <name evidence="4" type="ORF">REIFOR_01423</name>
</gene>
<dbReference type="PANTHER" id="PTHR43222:SF2">
    <property type="entry name" value="NUDIX HYDROLASE 23, CHLOROPLASTIC"/>
    <property type="match status" value="1"/>
</dbReference>
<dbReference type="KEGG" id="rfo:REIFOR_01423"/>
<dbReference type="Gene3D" id="3.90.79.10">
    <property type="entry name" value="Nucleoside Triphosphate Pyrophosphohydrolase"/>
    <property type="match status" value="1"/>
</dbReference>
<dbReference type="InterPro" id="IPR020084">
    <property type="entry name" value="NUDIX_hydrolase_CS"/>
</dbReference>
<dbReference type="Gene3D" id="2.20.70.10">
    <property type="match status" value="1"/>
</dbReference>
<dbReference type="SUPFAM" id="SSF55811">
    <property type="entry name" value="Nudix"/>
    <property type="match status" value="1"/>
</dbReference>
<dbReference type="PROSITE" id="PS00893">
    <property type="entry name" value="NUDIX_BOX"/>
    <property type="match status" value="1"/>
</dbReference>
<comment type="cofactor">
    <cofactor evidence="1">
        <name>Mg(2+)</name>
        <dbReference type="ChEBI" id="CHEBI:18420"/>
    </cofactor>
</comment>
<dbReference type="CDD" id="cd04511">
    <property type="entry name" value="NUDIX_Hydrolase"/>
    <property type="match status" value="1"/>
</dbReference>
<keyword evidence="2" id="KW-0378">Hydrolase</keyword>
<dbReference type="InterPro" id="IPR000086">
    <property type="entry name" value="NUDIX_hydrolase_dom"/>
</dbReference>
<dbReference type="Pfam" id="PF00293">
    <property type="entry name" value="NUDIX"/>
    <property type="match status" value="1"/>
</dbReference>
<dbReference type="EMBL" id="CP011797">
    <property type="protein sequence ID" value="ATX76569.1"/>
    <property type="molecule type" value="Genomic_DNA"/>
</dbReference>
<dbReference type="OrthoDB" id="5417595at2"/>
<feature type="domain" description="Nudix hydrolase" evidence="3">
    <location>
        <begin position="36"/>
        <end position="164"/>
    </location>
</feature>
<dbReference type="GO" id="GO:0016787">
    <property type="term" value="F:hydrolase activity"/>
    <property type="evidence" value="ECO:0007669"/>
    <property type="project" value="UniProtKB-KW"/>
</dbReference>
<dbReference type="RefSeq" id="WP_100256902.1">
    <property type="nucleotide sequence ID" value="NZ_CP011797.1"/>
</dbReference>
<proteinExistence type="predicted"/>
<dbReference type="Proteomes" id="UP000229757">
    <property type="component" value="Chromosome"/>
</dbReference>
<dbReference type="InterPro" id="IPR015797">
    <property type="entry name" value="NUDIX_hydrolase-like_dom_sf"/>
</dbReference>
<protein>
    <submittedName>
        <fullName evidence="4">ADP-ribose pyrophosphatase</fullName>
    </submittedName>
</protein>
<dbReference type="Pfam" id="PF14803">
    <property type="entry name" value="Zn_ribbon_Nudix"/>
    <property type="match status" value="1"/>
</dbReference>
<keyword evidence="5" id="KW-1185">Reference proteome</keyword>
<evidence type="ECO:0000256" key="2">
    <source>
        <dbReference type="ARBA" id="ARBA00022801"/>
    </source>
</evidence>
<evidence type="ECO:0000313" key="5">
    <source>
        <dbReference type="Proteomes" id="UP000229757"/>
    </source>
</evidence>
<evidence type="ECO:0000313" key="4">
    <source>
        <dbReference type="EMBL" id="ATX76569.1"/>
    </source>
</evidence>
<organism evidence="4 5">
    <name type="scientific">Reinekea forsetii</name>
    <dbReference type="NCBI Taxonomy" id="1336806"/>
    <lineage>
        <taxon>Bacteria</taxon>
        <taxon>Pseudomonadati</taxon>
        <taxon>Pseudomonadota</taxon>
        <taxon>Gammaproteobacteria</taxon>
        <taxon>Oceanospirillales</taxon>
        <taxon>Saccharospirillaceae</taxon>
        <taxon>Reinekea</taxon>
    </lineage>
</organism>
<evidence type="ECO:0000259" key="3">
    <source>
        <dbReference type="PROSITE" id="PS51462"/>
    </source>
</evidence>
<dbReference type="AlphaFoldDB" id="A0A2K8KR67"/>
<dbReference type="PANTHER" id="PTHR43222">
    <property type="entry name" value="NUDIX HYDROLASE 23"/>
    <property type="match status" value="1"/>
</dbReference>
<dbReference type="PROSITE" id="PS51462">
    <property type="entry name" value="NUDIX"/>
    <property type="match status" value="1"/>
</dbReference>
<name>A0A2K8KR67_9GAMM</name>
<dbReference type="InterPro" id="IPR029401">
    <property type="entry name" value="Nudix_N"/>
</dbReference>
<sequence>MNFCPDCGHAVDHRIPEDDNRLRYVCSQCATVHYQNPRLITGTLPVAPDGRVLLCCRNIEPRKDYWTLPGGFMENGETTLAGALRETYEEARVSAINPRLLSVISLPAYDQVHLFYLVDMPDFSFATTPESHTVQLFSRDEIPWDRLAFRTVEHTLKHYLQQASSTTNPSVLNDHIRL</sequence>
<reference evidence="4 5" key="1">
    <citation type="journal article" date="2017" name="Environ. Microbiol.">
        <title>Genomic and physiological analyses of 'Reinekea forsetii' reveal a versatile opportunistic lifestyle during spring algae blooms.</title>
        <authorList>
            <person name="Avci B."/>
            <person name="Hahnke R.L."/>
            <person name="Chafee M."/>
            <person name="Fischer T."/>
            <person name="Gruber-Vodicka H."/>
            <person name="Tegetmeyer H.E."/>
            <person name="Harder J."/>
            <person name="Fuchs B.M."/>
            <person name="Amann R.I."/>
            <person name="Teeling H."/>
        </authorList>
    </citation>
    <scope>NUCLEOTIDE SEQUENCE [LARGE SCALE GENOMIC DNA]</scope>
    <source>
        <strain evidence="4 5">Hel1_31_D35</strain>
    </source>
</reference>